<gene>
    <name evidence="1" type="ORF">KPZU09_02620</name>
</gene>
<proteinExistence type="predicted"/>
<comment type="caution">
    <text evidence="1">The sequence shown here is derived from an EMBL/GenBank/DDBJ whole genome shotgun (WGS) entry which is preliminary data.</text>
</comment>
<name>A0A919HKF6_KLEPN</name>
<dbReference type="Proteomes" id="UP000655094">
    <property type="component" value="Unassembled WGS sequence"/>
</dbReference>
<accession>A0A919HKF6</accession>
<reference evidence="1" key="1">
    <citation type="submission" date="2020-10" db="EMBL/GenBank/DDBJ databases">
        <title>Genome Sequence of ESBL Producing Zambian Clinical Strains.</title>
        <authorList>
            <person name="Shawa M."/>
            <person name="Furuta Y."/>
            <person name="Simbotwe M."/>
            <person name="Mulenga E."/>
            <person name="Mubanga M."/>
            <person name="Mulenga G."/>
            <person name="Kaile C."/>
            <person name="Zorigt T."/>
            <person name="Hang'ombe B."/>
            <person name="Higashi H."/>
        </authorList>
    </citation>
    <scope>NUCLEOTIDE SEQUENCE</scope>
    <source>
        <strain evidence="1">Zam_UTH_09</strain>
    </source>
</reference>
<evidence type="ECO:0000313" key="2">
    <source>
        <dbReference type="Proteomes" id="UP000655094"/>
    </source>
</evidence>
<dbReference type="AlphaFoldDB" id="A0A919HKF6"/>
<evidence type="ECO:0000313" key="1">
    <source>
        <dbReference type="EMBL" id="GHK50526.1"/>
    </source>
</evidence>
<sequence>MDEAELAARQPHIPDLSASRVGTGREMFGALREKLSGAEQGATCITF</sequence>
<organism evidence="1 2">
    <name type="scientific">Klebsiella pneumoniae</name>
    <dbReference type="NCBI Taxonomy" id="573"/>
    <lineage>
        <taxon>Bacteria</taxon>
        <taxon>Pseudomonadati</taxon>
        <taxon>Pseudomonadota</taxon>
        <taxon>Gammaproteobacteria</taxon>
        <taxon>Enterobacterales</taxon>
        <taxon>Enterobacteriaceae</taxon>
        <taxon>Klebsiella/Raoultella group</taxon>
        <taxon>Klebsiella</taxon>
        <taxon>Klebsiella pneumoniae complex</taxon>
    </lineage>
</organism>
<protein>
    <recommendedName>
        <fullName evidence="3">Dihydroxy-acid dehydratase</fullName>
    </recommendedName>
</protein>
<evidence type="ECO:0008006" key="3">
    <source>
        <dbReference type="Google" id="ProtNLM"/>
    </source>
</evidence>
<dbReference type="EMBL" id="BNFF01000001">
    <property type="protein sequence ID" value="GHK50526.1"/>
    <property type="molecule type" value="Genomic_DNA"/>
</dbReference>